<dbReference type="PANTHER" id="PTHR47738">
    <property type="entry name" value="PTS SYSTEM FRUCTOSE-LIKE EIIA COMPONENT-RELATED"/>
    <property type="match status" value="1"/>
</dbReference>
<dbReference type="STRING" id="39482.ERS852491_03134"/>
<reference evidence="2 3" key="1">
    <citation type="submission" date="2015-09" db="EMBL/GenBank/DDBJ databases">
        <authorList>
            <consortium name="Pathogen Informatics"/>
        </authorList>
    </citation>
    <scope>NUCLEOTIDE SEQUENCE [LARGE SCALE GENOMIC DNA]</scope>
    <source>
        <strain evidence="2 3">2789STDY5834876</strain>
    </source>
</reference>
<name>A0A174HFV7_9FIRM</name>
<proteinExistence type="predicted"/>
<accession>A0A174HFV7</accession>
<dbReference type="CDD" id="cd00211">
    <property type="entry name" value="PTS_IIA_fru"/>
    <property type="match status" value="1"/>
</dbReference>
<feature type="domain" description="PTS EIIA type-2" evidence="1">
    <location>
        <begin position="6"/>
        <end position="155"/>
    </location>
</feature>
<organism evidence="2 3">
    <name type="scientific">Faecalicatena contorta</name>
    <dbReference type="NCBI Taxonomy" id="39482"/>
    <lineage>
        <taxon>Bacteria</taxon>
        <taxon>Bacillati</taxon>
        <taxon>Bacillota</taxon>
        <taxon>Clostridia</taxon>
        <taxon>Lachnospirales</taxon>
        <taxon>Lachnospiraceae</taxon>
        <taxon>Faecalicatena</taxon>
    </lineage>
</organism>
<sequence>METIGLYTNKEMILTGIKARNAEDIMRRLCDRAMQMNCIEPVFVTALLEREKEYPTGLPTGVPIAIPHIHDGCLRSFFSMAVLDTPVAFGCMGDPDETVETRLVFLFGITDPSYQTAVLRKFSNIFQDDGIMNELLEIDKPEAMIQKMKELLEEYLII</sequence>
<gene>
    <name evidence="2" type="ORF">ERS852491_03134</name>
</gene>
<dbReference type="EMBL" id="CYZU01000031">
    <property type="protein sequence ID" value="CUO73744.1"/>
    <property type="molecule type" value="Genomic_DNA"/>
</dbReference>
<evidence type="ECO:0000313" key="3">
    <source>
        <dbReference type="Proteomes" id="UP000095544"/>
    </source>
</evidence>
<dbReference type="Gene3D" id="3.40.930.10">
    <property type="entry name" value="Mannitol-specific EII, Chain A"/>
    <property type="match status" value="1"/>
</dbReference>
<dbReference type="InterPro" id="IPR016152">
    <property type="entry name" value="PTrfase/Anion_transptr"/>
</dbReference>
<dbReference type="PANTHER" id="PTHR47738:SF3">
    <property type="entry name" value="PHOSPHOTRANSFERASE SYSTEM MANNITOL_FRUCTOSE-SPECIFIC IIA DOMAIN CONTAINING PROTEIN"/>
    <property type="match status" value="1"/>
</dbReference>
<evidence type="ECO:0000313" key="2">
    <source>
        <dbReference type="EMBL" id="CUO73744.1"/>
    </source>
</evidence>
<dbReference type="InterPro" id="IPR002178">
    <property type="entry name" value="PTS_EIIA_type-2_dom"/>
</dbReference>
<protein>
    <submittedName>
        <fullName evidence="2">PTS system galactitol-specific transporter subunit IIA</fullName>
    </submittedName>
</protein>
<dbReference type="PROSITE" id="PS51094">
    <property type="entry name" value="PTS_EIIA_TYPE_2"/>
    <property type="match status" value="1"/>
</dbReference>
<dbReference type="OrthoDB" id="370976at2"/>
<dbReference type="RefSeq" id="WP_050640228.1">
    <property type="nucleotide sequence ID" value="NZ_CABKUE010000008.1"/>
</dbReference>
<dbReference type="InterPro" id="IPR051541">
    <property type="entry name" value="PTS_SugarTrans_NitroReg"/>
</dbReference>
<dbReference type="Pfam" id="PF00359">
    <property type="entry name" value="PTS_EIIA_2"/>
    <property type="match status" value="1"/>
</dbReference>
<evidence type="ECO:0000259" key="1">
    <source>
        <dbReference type="PROSITE" id="PS51094"/>
    </source>
</evidence>
<dbReference type="AlphaFoldDB" id="A0A174HFV7"/>
<dbReference type="Proteomes" id="UP000095544">
    <property type="component" value="Unassembled WGS sequence"/>
</dbReference>
<dbReference type="SUPFAM" id="SSF55804">
    <property type="entry name" value="Phoshotransferase/anion transport protein"/>
    <property type="match status" value="1"/>
</dbReference>